<accession>A0A1I5C9D3</accession>
<gene>
    <name evidence="2" type="ORF">SAMN05216219_2294</name>
</gene>
<evidence type="ECO:0000256" key="1">
    <source>
        <dbReference type="SAM" id="MobiDB-lite"/>
    </source>
</evidence>
<feature type="region of interest" description="Disordered" evidence="1">
    <location>
        <begin position="1"/>
        <end position="57"/>
    </location>
</feature>
<reference evidence="3" key="1">
    <citation type="submission" date="2016-10" db="EMBL/GenBank/DDBJ databases">
        <authorList>
            <person name="Varghese N."/>
            <person name="Submissions S."/>
        </authorList>
    </citation>
    <scope>NUCLEOTIDE SEQUENCE [LARGE SCALE GENOMIC DNA]</scope>
    <source>
        <strain evidence="3">CGMCC 1.11101</strain>
    </source>
</reference>
<evidence type="ECO:0000313" key="3">
    <source>
        <dbReference type="Proteomes" id="UP000198867"/>
    </source>
</evidence>
<sequence length="57" mass="5916">MTDNEQTENPKPRDRSQHDDTTNRPGQSAEGIPDGSGTNTEAGDDTAEDTASGGPAD</sequence>
<evidence type="ECO:0000313" key="2">
    <source>
        <dbReference type="EMBL" id="SFN83635.1"/>
    </source>
</evidence>
<proteinExistence type="predicted"/>
<dbReference type="Proteomes" id="UP000198867">
    <property type="component" value="Unassembled WGS sequence"/>
</dbReference>
<name>A0A1I5C9D3_9MICO</name>
<protein>
    <submittedName>
        <fullName evidence="2">Uncharacterized protein</fullName>
    </submittedName>
</protein>
<organism evidence="2 3">
    <name type="scientific">Mycetocola miduiensis</name>
    <dbReference type="NCBI Taxonomy" id="995034"/>
    <lineage>
        <taxon>Bacteria</taxon>
        <taxon>Bacillati</taxon>
        <taxon>Actinomycetota</taxon>
        <taxon>Actinomycetes</taxon>
        <taxon>Micrococcales</taxon>
        <taxon>Microbacteriaceae</taxon>
        <taxon>Mycetocola</taxon>
    </lineage>
</organism>
<feature type="compositionally biased region" description="Basic and acidic residues" evidence="1">
    <location>
        <begin position="8"/>
        <end position="22"/>
    </location>
</feature>
<dbReference type="EMBL" id="FOVM01000006">
    <property type="protein sequence ID" value="SFN83635.1"/>
    <property type="molecule type" value="Genomic_DNA"/>
</dbReference>
<dbReference type="RefSeq" id="WP_177216814.1">
    <property type="nucleotide sequence ID" value="NZ_FOVM01000006.1"/>
</dbReference>
<dbReference type="AlphaFoldDB" id="A0A1I5C9D3"/>
<keyword evidence="3" id="KW-1185">Reference proteome</keyword>